<keyword evidence="2" id="KW-1185">Reference proteome</keyword>
<dbReference type="EMBL" id="SRZC01000001">
    <property type="protein sequence ID" value="TGX84175.1"/>
    <property type="molecule type" value="Genomic_DNA"/>
</dbReference>
<protein>
    <submittedName>
        <fullName evidence="1">Nucleotidyltransferase</fullName>
    </submittedName>
</protein>
<proteinExistence type="predicted"/>
<sequence>MKTREYYISILKNFKLQHVEKFGLRSIGIFGSVSRNEHTEDSDLDVFVDVSKQDYFLMDEMREELERLCGCRVDLVRLRPTLRPLLLKRIQEDGIYA</sequence>
<name>A0AC61QU70_9BACT</name>
<accession>A0AC61QU70</accession>
<gene>
    <name evidence="1" type="ORF">E5358_00630</name>
</gene>
<organism evidence="1 2">
    <name type="scientific">Palleniella muris</name>
    <dbReference type="NCBI Taxonomy" id="3038145"/>
    <lineage>
        <taxon>Bacteria</taxon>
        <taxon>Pseudomonadati</taxon>
        <taxon>Bacteroidota</taxon>
        <taxon>Bacteroidia</taxon>
        <taxon>Bacteroidales</taxon>
        <taxon>Prevotellaceae</taxon>
        <taxon>Palleniella</taxon>
    </lineage>
</organism>
<comment type="caution">
    <text evidence="1">The sequence shown here is derived from an EMBL/GenBank/DDBJ whole genome shotgun (WGS) entry which is preliminary data.</text>
</comment>
<reference evidence="1" key="1">
    <citation type="submission" date="2019-04" db="EMBL/GenBank/DDBJ databases">
        <title>Microbes associate with the intestines of laboratory mice.</title>
        <authorList>
            <person name="Navarre W."/>
            <person name="Wong E."/>
            <person name="Huang K."/>
            <person name="Tropini C."/>
            <person name="Ng K."/>
            <person name="Yu B."/>
        </authorList>
    </citation>
    <scope>NUCLEOTIDE SEQUENCE</scope>
    <source>
        <strain evidence="1">NM73_A23</strain>
    </source>
</reference>
<evidence type="ECO:0000313" key="1">
    <source>
        <dbReference type="EMBL" id="TGX84175.1"/>
    </source>
</evidence>
<evidence type="ECO:0000313" key="2">
    <source>
        <dbReference type="Proteomes" id="UP000308886"/>
    </source>
</evidence>
<dbReference type="Proteomes" id="UP000308886">
    <property type="component" value="Unassembled WGS sequence"/>
</dbReference>